<dbReference type="RefSeq" id="WP_126401707.1">
    <property type="nucleotide sequence ID" value="NZ_AP018907.1"/>
</dbReference>
<dbReference type="GO" id="GO:0008237">
    <property type="term" value="F:metallopeptidase activity"/>
    <property type="evidence" value="ECO:0007669"/>
    <property type="project" value="UniProtKB-KW"/>
</dbReference>
<dbReference type="PANTHER" id="PTHR37425">
    <property type="match status" value="1"/>
</dbReference>
<dbReference type="GO" id="GO:0046872">
    <property type="term" value="F:metal ion binding"/>
    <property type="evidence" value="ECO:0007669"/>
    <property type="project" value="UniProtKB-KW"/>
</dbReference>
<dbReference type="PANTHER" id="PTHR37425:SF1">
    <property type="entry name" value="OUTER MEMBRANE PROTEIN"/>
    <property type="match status" value="1"/>
</dbReference>
<evidence type="ECO:0000256" key="5">
    <source>
        <dbReference type="ARBA" id="ARBA00022729"/>
    </source>
</evidence>
<feature type="compositionally biased region" description="Pro residues" evidence="12">
    <location>
        <begin position="332"/>
        <end position="342"/>
    </location>
</feature>
<dbReference type="Gene3D" id="3.30.1380.10">
    <property type="match status" value="1"/>
</dbReference>
<evidence type="ECO:0000256" key="2">
    <source>
        <dbReference type="ARBA" id="ARBA00004776"/>
    </source>
</evidence>
<feature type="region of interest" description="Disordered" evidence="12">
    <location>
        <begin position="366"/>
        <end position="428"/>
    </location>
</feature>
<keyword evidence="4" id="KW-0479">Metal-binding</keyword>
<gene>
    <name evidence="13" type="ORF">BLTE_33190</name>
</gene>
<organism evidence="13 14">
    <name type="scientific">Blastochloris tepida</name>
    <dbReference type="NCBI Taxonomy" id="2233851"/>
    <lineage>
        <taxon>Bacteria</taxon>
        <taxon>Pseudomonadati</taxon>
        <taxon>Pseudomonadota</taxon>
        <taxon>Alphaproteobacteria</taxon>
        <taxon>Hyphomicrobiales</taxon>
        <taxon>Blastochloridaceae</taxon>
        <taxon>Blastochloris</taxon>
    </lineage>
</organism>
<feature type="region of interest" description="Disordered" evidence="12">
    <location>
        <begin position="474"/>
        <end position="506"/>
    </location>
</feature>
<keyword evidence="3" id="KW-0645">Protease</keyword>
<evidence type="ECO:0000256" key="12">
    <source>
        <dbReference type="SAM" id="MobiDB-lite"/>
    </source>
</evidence>
<dbReference type="CDD" id="cd14844">
    <property type="entry name" value="Zn-DD-carboxypeptidase_like"/>
    <property type="match status" value="1"/>
</dbReference>
<evidence type="ECO:0000256" key="7">
    <source>
        <dbReference type="ARBA" id="ARBA00022833"/>
    </source>
</evidence>
<protein>
    <recommendedName>
        <fullName evidence="11">Murein endopeptidase K</fullName>
    </recommendedName>
</protein>
<evidence type="ECO:0000256" key="8">
    <source>
        <dbReference type="ARBA" id="ARBA00023049"/>
    </source>
</evidence>
<dbReference type="GO" id="GO:0071555">
    <property type="term" value="P:cell wall organization"/>
    <property type="evidence" value="ECO:0007669"/>
    <property type="project" value="UniProtKB-KW"/>
</dbReference>
<evidence type="ECO:0000256" key="3">
    <source>
        <dbReference type="ARBA" id="ARBA00022670"/>
    </source>
</evidence>
<keyword evidence="7" id="KW-0862">Zinc</keyword>
<feature type="region of interest" description="Disordered" evidence="12">
    <location>
        <begin position="295"/>
        <end position="345"/>
    </location>
</feature>
<evidence type="ECO:0000256" key="11">
    <source>
        <dbReference type="ARBA" id="ARBA00093666"/>
    </source>
</evidence>
<dbReference type="OrthoDB" id="9782994at2"/>
<feature type="compositionally biased region" description="Low complexity" evidence="12">
    <location>
        <begin position="299"/>
        <end position="331"/>
    </location>
</feature>
<dbReference type="Proteomes" id="UP000266934">
    <property type="component" value="Chromosome"/>
</dbReference>
<dbReference type="InterPro" id="IPR009045">
    <property type="entry name" value="Zn_M74/Hedgehog-like"/>
</dbReference>
<dbReference type="AlphaFoldDB" id="A0A348G501"/>
<evidence type="ECO:0000256" key="1">
    <source>
        <dbReference type="ARBA" id="ARBA00001947"/>
    </source>
</evidence>
<keyword evidence="5" id="KW-0732">Signal</keyword>
<name>A0A348G501_9HYPH</name>
<comment type="similarity">
    <text evidence="10">Belongs to the peptidase M15 family.</text>
</comment>
<comment type="pathway">
    <text evidence="2">Cell wall biogenesis; cell wall polysaccharide biosynthesis.</text>
</comment>
<evidence type="ECO:0000313" key="14">
    <source>
        <dbReference type="Proteomes" id="UP000266934"/>
    </source>
</evidence>
<keyword evidence="8" id="KW-0482">Metalloprotease</keyword>
<dbReference type="Pfam" id="PF05951">
    <property type="entry name" value="Peptidase_M15_2"/>
    <property type="match status" value="1"/>
</dbReference>
<sequence>MSLRYSSRFDLRIDFIRRARHSLTVAALAATLVAGGVRGTQDAVANGDTRTISFHHTHTSESLTITFKRDGRYDEDALKKLNWFMRDWRRNESTQMDPHLFDIVWEVYRDVGASAPVEVISGYRSPATNSMLRSRSRGVAQFSQHTVGKAIDLFIPGISLSAVREAGLRLQRGGVGFYPTSGSPFVHLDTASVRHWPRMSREQLARVFPDGKTVHLPADGRPLSGYEVAMRDLERRGGAVRGRTLVASRGESDEDADMTNDGRLIYRSRGGATAQASAAAAPRRSLFAWLGGDREETDAAPAKAQTQTQTQAQTPAKPQAAPASTTVAQAPVPAPGVPLPPVRPDRAGAVTVAQAETAGDSMRWVAGPSGREAPAAQVAAASRGTPAPDAPLPRPRPGSGSAPAGFALASADTRPASPETTASIARGGLPPEITAGIGAAQQAQDRQAQDRMPVLAYAGADDIALPRAVAAAPAAQPAASRPAAPAQRSAAREPMPRLTAPRTEGPGLPRLIVAARFDTVRVDMRHPDARASGSLLRGSRGALDLKFTRKADPDLTADRFAGPAIQPLPVARFEVALLQDNTRR</sequence>
<dbReference type="EMBL" id="AP018907">
    <property type="protein sequence ID" value="BBF94634.1"/>
    <property type="molecule type" value="Genomic_DNA"/>
</dbReference>
<accession>A0A348G501</accession>
<keyword evidence="14" id="KW-1185">Reference proteome</keyword>
<evidence type="ECO:0000256" key="4">
    <source>
        <dbReference type="ARBA" id="ARBA00022723"/>
    </source>
</evidence>
<dbReference type="SUPFAM" id="SSF55166">
    <property type="entry name" value="Hedgehog/DD-peptidase"/>
    <property type="match status" value="1"/>
</dbReference>
<dbReference type="KEGG" id="blag:BLTE_33190"/>
<feature type="compositionally biased region" description="Low complexity" evidence="12">
    <location>
        <begin position="474"/>
        <end position="489"/>
    </location>
</feature>
<evidence type="ECO:0000256" key="10">
    <source>
        <dbReference type="ARBA" id="ARBA00093448"/>
    </source>
</evidence>
<evidence type="ECO:0000313" key="13">
    <source>
        <dbReference type="EMBL" id="BBF94634.1"/>
    </source>
</evidence>
<dbReference type="GO" id="GO:0006508">
    <property type="term" value="P:proteolysis"/>
    <property type="evidence" value="ECO:0007669"/>
    <property type="project" value="UniProtKB-KW"/>
</dbReference>
<evidence type="ECO:0000256" key="9">
    <source>
        <dbReference type="ARBA" id="ARBA00023316"/>
    </source>
</evidence>
<dbReference type="InterPro" id="IPR010275">
    <property type="entry name" value="MepK"/>
</dbReference>
<keyword evidence="6" id="KW-0378">Hydrolase</keyword>
<proteinExistence type="inferred from homology"/>
<comment type="cofactor">
    <cofactor evidence="1">
        <name>Zn(2+)</name>
        <dbReference type="ChEBI" id="CHEBI:29105"/>
    </cofactor>
</comment>
<evidence type="ECO:0000256" key="6">
    <source>
        <dbReference type="ARBA" id="ARBA00022801"/>
    </source>
</evidence>
<keyword evidence="9" id="KW-0961">Cell wall biogenesis/degradation</keyword>
<reference evidence="13 14" key="1">
    <citation type="submission" date="2018-08" db="EMBL/GenBank/DDBJ databases">
        <title>Complete genome sequencing of Blastochloris tepida GI.</title>
        <authorList>
            <person name="Tsukatani Y."/>
            <person name="Mori H."/>
        </authorList>
    </citation>
    <scope>NUCLEOTIDE SEQUENCE [LARGE SCALE GENOMIC DNA]</scope>
    <source>
        <strain evidence="13 14">GI</strain>
    </source>
</reference>